<name>A0ABS8CE91_9BURK</name>
<dbReference type="InterPro" id="IPR035959">
    <property type="entry name" value="RutC-like_sf"/>
</dbReference>
<evidence type="ECO:0000256" key="1">
    <source>
        <dbReference type="ARBA" id="ARBA00010552"/>
    </source>
</evidence>
<evidence type="ECO:0000313" key="3">
    <source>
        <dbReference type="Proteomes" id="UP000776983"/>
    </source>
</evidence>
<accession>A0ABS8CE91</accession>
<comment type="similarity">
    <text evidence="1">Belongs to the RutC family.</text>
</comment>
<keyword evidence="3" id="KW-1185">Reference proteome</keyword>
<comment type="caution">
    <text evidence="2">The sequence shown here is derived from an EMBL/GenBank/DDBJ whole genome shotgun (WGS) entry which is preliminary data.</text>
</comment>
<dbReference type="InterPro" id="IPR006175">
    <property type="entry name" value="YjgF/YER057c/UK114"/>
</dbReference>
<dbReference type="PANTHER" id="PTHR11803">
    <property type="entry name" value="2-IMINOBUTANOATE/2-IMINOPROPANOATE DEAMINASE RIDA"/>
    <property type="match status" value="1"/>
</dbReference>
<dbReference type="RefSeq" id="WP_226954767.1">
    <property type="nucleotide sequence ID" value="NZ_JACDXW010000005.1"/>
</dbReference>
<evidence type="ECO:0000313" key="2">
    <source>
        <dbReference type="EMBL" id="MCB5364353.1"/>
    </source>
</evidence>
<sequence length="140" mass="15213">MANQVEYLNPPGACPAQGLYSHVGKVSDGDVLYVAGQLAVAPDGSVAGKGDFEAQVRQVFSNLGDVLKGLGLGFQDVVKFTTFLVHSQDIEIFMRIRAELFPQLFEGGVYPPNTLLVVDRLVKEDFLFELESVVRAPKNA</sequence>
<dbReference type="Proteomes" id="UP000776983">
    <property type="component" value="Unassembled WGS sequence"/>
</dbReference>
<reference evidence="2 3" key="1">
    <citation type="submission" date="2020-07" db="EMBL/GenBank/DDBJ databases">
        <title>Pusillimonas sp. nov., isolated from poultry manure in Taiwan.</title>
        <authorList>
            <person name="Lin S.-Y."/>
            <person name="Tang Y.-S."/>
            <person name="Young C.-C."/>
        </authorList>
    </citation>
    <scope>NUCLEOTIDE SEQUENCE [LARGE SCALE GENOMIC DNA]</scope>
    <source>
        <strain evidence="2 3">CC-YST705</strain>
    </source>
</reference>
<proteinExistence type="inferred from homology"/>
<dbReference type="SUPFAM" id="SSF55298">
    <property type="entry name" value="YjgF-like"/>
    <property type="match status" value="1"/>
</dbReference>
<dbReference type="EMBL" id="JACDXW010000005">
    <property type="protein sequence ID" value="MCB5364353.1"/>
    <property type="molecule type" value="Genomic_DNA"/>
</dbReference>
<dbReference type="Gene3D" id="3.30.1330.40">
    <property type="entry name" value="RutC-like"/>
    <property type="match status" value="1"/>
</dbReference>
<dbReference type="Pfam" id="PF01042">
    <property type="entry name" value="Ribonuc_L-PSP"/>
    <property type="match status" value="1"/>
</dbReference>
<organism evidence="2 3">
    <name type="scientific">Mesopusillimonas faecipullorum</name>
    <dbReference type="NCBI Taxonomy" id="2755040"/>
    <lineage>
        <taxon>Bacteria</taxon>
        <taxon>Pseudomonadati</taxon>
        <taxon>Pseudomonadota</taxon>
        <taxon>Betaproteobacteria</taxon>
        <taxon>Burkholderiales</taxon>
        <taxon>Alcaligenaceae</taxon>
        <taxon>Mesopusillimonas</taxon>
    </lineage>
</organism>
<dbReference type="CDD" id="cd00448">
    <property type="entry name" value="YjgF_YER057c_UK114_family"/>
    <property type="match status" value="1"/>
</dbReference>
<dbReference type="PANTHER" id="PTHR11803:SF58">
    <property type="entry name" value="PROTEIN HMF1-RELATED"/>
    <property type="match status" value="1"/>
</dbReference>
<gene>
    <name evidence="2" type="ORF">H0484_11400</name>
</gene>
<protein>
    <submittedName>
        <fullName evidence="2">RidA family protein</fullName>
    </submittedName>
</protein>